<evidence type="ECO:0000313" key="1">
    <source>
        <dbReference type="EMBL" id="TFK62332.1"/>
    </source>
</evidence>
<dbReference type="Proteomes" id="UP000308600">
    <property type="component" value="Unassembled WGS sequence"/>
</dbReference>
<reference evidence="1 2" key="1">
    <citation type="journal article" date="2019" name="Nat. Ecol. Evol.">
        <title>Megaphylogeny resolves global patterns of mushroom evolution.</title>
        <authorList>
            <person name="Varga T."/>
            <person name="Krizsan K."/>
            <person name="Foldi C."/>
            <person name="Dima B."/>
            <person name="Sanchez-Garcia M."/>
            <person name="Sanchez-Ramirez S."/>
            <person name="Szollosi G.J."/>
            <person name="Szarkandi J.G."/>
            <person name="Papp V."/>
            <person name="Albert L."/>
            <person name="Andreopoulos W."/>
            <person name="Angelini C."/>
            <person name="Antonin V."/>
            <person name="Barry K.W."/>
            <person name="Bougher N.L."/>
            <person name="Buchanan P."/>
            <person name="Buyck B."/>
            <person name="Bense V."/>
            <person name="Catcheside P."/>
            <person name="Chovatia M."/>
            <person name="Cooper J."/>
            <person name="Damon W."/>
            <person name="Desjardin D."/>
            <person name="Finy P."/>
            <person name="Geml J."/>
            <person name="Haridas S."/>
            <person name="Hughes K."/>
            <person name="Justo A."/>
            <person name="Karasinski D."/>
            <person name="Kautmanova I."/>
            <person name="Kiss B."/>
            <person name="Kocsube S."/>
            <person name="Kotiranta H."/>
            <person name="LaButti K.M."/>
            <person name="Lechner B.E."/>
            <person name="Liimatainen K."/>
            <person name="Lipzen A."/>
            <person name="Lukacs Z."/>
            <person name="Mihaltcheva S."/>
            <person name="Morgado L.N."/>
            <person name="Niskanen T."/>
            <person name="Noordeloos M.E."/>
            <person name="Ohm R.A."/>
            <person name="Ortiz-Santana B."/>
            <person name="Ovrebo C."/>
            <person name="Racz N."/>
            <person name="Riley R."/>
            <person name="Savchenko A."/>
            <person name="Shiryaev A."/>
            <person name="Soop K."/>
            <person name="Spirin V."/>
            <person name="Szebenyi C."/>
            <person name="Tomsovsky M."/>
            <person name="Tulloss R.E."/>
            <person name="Uehling J."/>
            <person name="Grigoriev I.V."/>
            <person name="Vagvolgyi C."/>
            <person name="Papp T."/>
            <person name="Martin F.M."/>
            <person name="Miettinen O."/>
            <person name="Hibbett D.S."/>
            <person name="Nagy L.G."/>
        </authorList>
    </citation>
    <scope>NUCLEOTIDE SEQUENCE [LARGE SCALE GENOMIC DNA]</scope>
    <source>
        <strain evidence="1 2">NL-1719</strain>
    </source>
</reference>
<sequence>RILDREARAERALAKARLASLELEEKLTKVVQEIHTLRSQESPPEAPSASPTIEPASDTPLIPPPSPLTTAPSNSDTPLIPPLSPLTTAPSTPFDDGSRSGDTPINGTRASTPQAPTLPTANNPQSPQIEVPMPHIDTSPIPPPTNNPNPTPPTTDATASSTIAIDGIPNPVANPTPDAASSIAVNETQDQAMVIDPPHIDGMQDQAMAIEPILDLVPAATVTKKRKGASKKQAPSKRSRPDAEDDDDDDSDLEPAAGTVIEWKGETQTERDAAQALYQRYLQRKNVIRSPWEKQGANEQPEWIRVAKLAIRVWLAAVRPSDVPLPGSLRKALRTHADLIPETATISTTFTLHILTTRTTERRSGTSSLKTKCASCWKRSTRTPEGHESQDQQKEVRKVEAGTKTRAKKEKIITGKFEQAPGILYCGCDSEMALWEYYLWKVIAAEGVNDETEGFPWLDIRTREFVCQAIQIIAGITVSDVMCGHLANGRIGEKERELQRVNAQLSKLQKVIPQLTTALEAMASKSKD</sequence>
<keyword evidence="2" id="KW-1185">Reference proteome</keyword>
<evidence type="ECO:0000313" key="2">
    <source>
        <dbReference type="Proteomes" id="UP000308600"/>
    </source>
</evidence>
<accession>A0ACD3ABV5</accession>
<dbReference type="EMBL" id="ML208589">
    <property type="protein sequence ID" value="TFK62332.1"/>
    <property type="molecule type" value="Genomic_DNA"/>
</dbReference>
<protein>
    <submittedName>
        <fullName evidence="1">Uncharacterized protein</fullName>
    </submittedName>
</protein>
<feature type="non-terminal residue" evidence="1">
    <location>
        <position position="1"/>
    </location>
</feature>
<gene>
    <name evidence="1" type="ORF">BDN72DRAFT_903314</name>
</gene>
<proteinExistence type="predicted"/>
<organism evidence="1 2">
    <name type="scientific">Pluteus cervinus</name>
    <dbReference type="NCBI Taxonomy" id="181527"/>
    <lineage>
        <taxon>Eukaryota</taxon>
        <taxon>Fungi</taxon>
        <taxon>Dikarya</taxon>
        <taxon>Basidiomycota</taxon>
        <taxon>Agaricomycotina</taxon>
        <taxon>Agaricomycetes</taxon>
        <taxon>Agaricomycetidae</taxon>
        <taxon>Agaricales</taxon>
        <taxon>Pluteineae</taxon>
        <taxon>Pluteaceae</taxon>
        <taxon>Pluteus</taxon>
    </lineage>
</organism>
<name>A0ACD3ABV5_9AGAR</name>